<dbReference type="AlphaFoldDB" id="A0A8H3ZVB1"/>
<evidence type="ECO:0000313" key="3">
    <source>
        <dbReference type="Proteomes" id="UP000434172"/>
    </source>
</evidence>
<dbReference type="InterPro" id="IPR016181">
    <property type="entry name" value="Acyl_CoA_acyltransferase"/>
</dbReference>
<dbReference type="CDD" id="cd04301">
    <property type="entry name" value="NAT_SF"/>
    <property type="match status" value="1"/>
</dbReference>
<dbReference type="PANTHER" id="PTHR42791">
    <property type="entry name" value="GNAT FAMILY ACETYLTRANSFERASE"/>
    <property type="match status" value="1"/>
</dbReference>
<accession>A0A8H3ZVB1</accession>
<comment type="caution">
    <text evidence="2">The sequence shown here is derived from an EMBL/GenBank/DDBJ whole genome shotgun (WGS) entry which is preliminary data.</text>
</comment>
<dbReference type="Pfam" id="PF00583">
    <property type="entry name" value="Acetyltransf_1"/>
    <property type="match status" value="1"/>
</dbReference>
<dbReference type="PANTHER" id="PTHR42791:SF17">
    <property type="entry name" value="ACETYLTRANSFERASE, GNAT FAMILY FAMILY (AFU_ORTHOLOGUE AFUA_8G05690)"/>
    <property type="match status" value="1"/>
</dbReference>
<dbReference type="PROSITE" id="PS51186">
    <property type="entry name" value="GNAT"/>
    <property type="match status" value="1"/>
</dbReference>
<dbReference type="Gene3D" id="3.40.630.30">
    <property type="match status" value="1"/>
</dbReference>
<dbReference type="SUPFAM" id="SSF55729">
    <property type="entry name" value="Acyl-CoA N-acyltransferases (Nat)"/>
    <property type="match status" value="1"/>
</dbReference>
<dbReference type="GO" id="GO:0016747">
    <property type="term" value="F:acyltransferase activity, transferring groups other than amino-acyl groups"/>
    <property type="evidence" value="ECO:0007669"/>
    <property type="project" value="InterPro"/>
</dbReference>
<dbReference type="OrthoDB" id="196847at2759"/>
<feature type="domain" description="N-acetyltransferase" evidence="1">
    <location>
        <begin position="3"/>
        <end position="200"/>
    </location>
</feature>
<evidence type="ECO:0000259" key="1">
    <source>
        <dbReference type="PROSITE" id="PS51186"/>
    </source>
</evidence>
<reference evidence="2 3" key="1">
    <citation type="submission" date="2019-12" db="EMBL/GenBank/DDBJ databases">
        <title>A genome sequence resource for the geographically widespread anthracnose pathogen Colletotrichum asianum.</title>
        <authorList>
            <person name="Meng Y."/>
        </authorList>
    </citation>
    <scope>NUCLEOTIDE SEQUENCE [LARGE SCALE GENOMIC DNA]</scope>
    <source>
        <strain evidence="2 3">ICMP 18580</strain>
    </source>
</reference>
<dbReference type="Proteomes" id="UP000434172">
    <property type="component" value="Unassembled WGS sequence"/>
</dbReference>
<sequence>MGLTVLPALIPDLPKVYDAYFAAFKGDAILSLLFPGGTEGEDFRAEHTKNTVDYWHKSPTQYTLKCVDSETGEIVGMALWDVFLKERTYDEYKFPGITWLKGEERARAEELITPICDVKAKLWGGRPHVYCHVIAVRPEHQRRGVGALLTKWGLDMAELAGLPVYLESSPVGYPLYQRLGFETLDDKVVHRAALVGKEKDVEIPLMVKMPSNAKGMSFKEWRSQGYPPLK</sequence>
<name>A0A8H3ZVB1_9PEZI</name>
<dbReference type="EMBL" id="WOWK01000019">
    <property type="protein sequence ID" value="KAF0328136.1"/>
    <property type="molecule type" value="Genomic_DNA"/>
</dbReference>
<dbReference type="InterPro" id="IPR000182">
    <property type="entry name" value="GNAT_dom"/>
</dbReference>
<keyword evidence="2" id="KW-0808">Transferase</keyword>
<protein>
    <submittedName>
        <fullName evidence="2">Acetyltransferase</fullName>
    </submittedName>
</protein>
<proteinExistence type="predicted"/>
<dbReference type="InterPro" id="IPR052523">
    <property type="entry name" value="Trichothecene_AcTrans"/>
</dbReference>
<organism evidence="2 3">
    <name type="scientific">Colletotrichum asianum</name>
    <dbReference type="NCBI Taxonomy" id="702518"/>
    <lineage>
        <taxon>Eukaryota</taxon>
        <taxon>Fungi</taxon>
        <taxon>Dikarya</taxon>
        <taxon>Ascomycota</taxon>
        <taxon>Pezizomycotina</taxon>
        <taxon>Sordariomycetes</taxon>
        <taxon>Hypocreomycetidae</taxon>
        <taxon>Glomerellales</taxon>
        <taxon>Glomerellaceae</taxon>
        <taxon>Colletotrichum</taxon>
        <taxon>Colletotrichum gloeosporioides species complex</taxon>
    </lineage>
</organism>
<gene>
    <name evidence="2" type="ORF">GQ607_004616</name>
</gene>
<evidence type="ECO:0000313" key="2">
    <source>
        <dbReference type="EMBL" id="KAF0328136.1"/>
    </source>
</evidence>
<keyword evidence="3" id="KW-1185">Reference proteome</keyword>